<feature type="region of interest" description="Disordered" evidence="2">
    <location>
        <begin position="1776"/>
        <end position="1815"/>
    </location>
</feature>
<feature type="domain" description="Pesticidal crystal protein Cry22Aa Ig-like" evidence="7">
    <location>
        <begin position="1627"/>
        <end position="1689"/>
    </location>
</feature>
<dbReference type="Pfam" id="PF00149">
    <property type="entry name" value="Metallophos"/>
    <property type="match status" value="1"/>
</dbReference>
<keyword evidence="10" id="KW-0378">Hydrolase</keyword>
<feature type="transmembrane region" description="Helical" evidence="3">
    <location>
        <begin position="1830"/>
        <end position="1851"/>
    </location>
</feature>
<evidence type="ECO:0000259" key="9">
    <source>
        <dbReference type="Pfam" id="PF17678"/>
    </source>
</evidence>
<dbReference type="InterPro" id="IPR041371">
    <property type="entry name" value="GH92_N"/>
</dbReference>
<comment type="caution">
    <text evidence="10">The sequence shown here is derived from an EMBL/GenBank/DDBJ whole genome shotgun (WGS) entry which is preliminary data.</text>
</comment>
<evidence type="ECO:0000256" key="2">
    <source>
        <dbReference type="SAM" id="MobiDB-lite"/>
    </source>
</evidence>
<dbReference type="GO" id="GO:0046872">
    <property type="term" value="F:metal ion binding"/>
    <property type="evidence" value="ECO:0007669"/>
    <property type="project" value="InterPro"/>
</dbReference>
<dbReference type="SUPFAM" id="SSF49785">
    <property type="entry name" value="Galactose-binding domain-like"/>
    <property type="match status" value="1"/>
</dbReference>
<keyword evidence="3" id="KW-0812">Transmembrane</keyword>
<sequence length="1858" mass="194767">MPARRPASPVPGRTGRHRRRSTAALAALAVAVSGLVAAPAAHAEDTSTISPFDAVDPYIGTGYDRENNARGNDHYGNTFPGATVPFGMVQSSPTTYNSVLDEQFGGYEHSADQLRGFGMTRLSGTGCRPRYSGNDFPVLPVTQRLVDGALPSNPSTSVRDYFLDFSHDDEVAEPGYYSVALDSGVDVELTSTTRTAVSRYSFDDGTPATLVFDAAGSNNDVSASRIDVDPATGRVTGTVTSKIVCASGPEYTAHFSATFDQPVESYGTWDGDSVDADGTSASATTQKHGSGAWVTFADGADVTVTAGLSYVSVDGAQANAEAETTGATFDDVRATARASWEQALGTVAADGGTERDRVTFYTALYHALGHPNVFQDADGRYTGYDGEVRTVRDGHDFYVNLSGWDTYRGQSQLVALLYPDVASDINQSILDMVDQSGGWSSWPSLNRIQTKMSGDSLQIILAAADAFGATDYDREGALRSMVETQSLPATGSLRSDAFQYSALGFVDGDKRAAAVTRNLEYAADDFAIAQLAGRLGDTGAYDLFSQRSQSWLNSFNFTTKHIDARNRNGFMNVPLNRQGDHFEQSTGKQYGFNVSHNMAGLIEARGGVEKATADLDALLADLDGGAFSETAYLANQPSFGLPWVYNWLQAPHRTTDTLYRAADELFTTAPTGLAGNDDLGSMSAWYVWANLGIMPGIWGTADLLVSAPMFEHVTISSVGSDRVIQIDAPGAGDTARYTTGLSVDGTPQTASWLPGSFAQGGGTLSFTMASTPGTWGTAPGDVPPSYQDGTHARNGHGVTDDGAVNMGSLDVGGVTLSRQDLEAAGVTGGGEVPLGKTGVTFMWPDTEPGEADHWIPNGQVVDLGDEAASGISFLGLATNGPSRGTAVVSYTDGSTQDVDVRFSDWVPGSLEPGNVRLVELTKRNTASGGSDAAKPVVFATAVVPLDPDKQVTSVRLPRATTKGIMHIFDVALRPVVDAEPGDPDQPALPTRPAPQEPTAPEVPASNPVDGAVLLDGTSTWSYLDDGTDPAEGLAERTAWTLPGVDVSAWKTGTGGFGAKNGVLGDLGGGFTPTTLLQQKKDGGTSGDNIETYFFRTTFTVAEGDLAQISQLTGSIAYDDAARVYVNGILVGGFADERIDEIPSGNLGYAGGNGSAPITGGFTVPADVLVAGENVVAVQVHNTNAGSSDVYLEVPSLTVVAAASAATYSDVSLHVGADETQRNLAFYTDREITGQVQVAPVSARTGDAFPVEAATVVDATSEPTQDGRYSNKAVMAGLAENTSYLYRVGSDASGWSRSYELWTGTFDETHSFVFTGDPQIGASGNQQRDRESWAAVTEQVAALEPDASMWLNAGDQVERHRDEFEYESLFAPAIMQQLPFVSTIGNHDNQGQAYMTHFNRPNVSEVHGYESTPDRAGGDYWFEYNGVLYLNINSNAHELGDEDHIEFMREVIEEHGGDASWVVAVWHHSIYSAAFHSLEQDVVERRAALAPAMSELGVDLVLSGHDHIYTRSYLMDGTTAVGDKAAQEESGAVLTAEEGQVLYVTGNSSSGSKYYALDDRSPDAAIKIQARQPQYTDVDVSPTAITLTTTQVFDGTVIDQVTLTRAGGGDGGADTTAPEIGVPDEDEVPQGQPFDPLAGVTATDDVDGDLTASVTVEGTVDTTTPGDTVLTYAVSDAAGNRTTVERTVTVVAVAPTFGGVQPSRNVVVGTVVDPLVGVTALDANGVDLTDRITVSLDGANLADGAVDTGTPGVRTLTYEVTDDHGTVGTAETVLTVRAEDDPEPVPSESQDPGDGSGQGTGGGAGGTAGPDGAGAADGAPGRGGFLAVTGATIWGTVLLSLLLVGAGTVLVIRRRSTDG</sequence>
<dbReference type="InterPro" id="IPR032179">
    <property type="entry name" value="Cry22Aa_Ig-like"/>
</dbReference>
<protein>
    <submittedName>
        <fullName evidence="10">GH92 family glycosyl hydrolase</fullName>
        <ecNumber evidence="10">3.2.1.-</ecNumber>
    </submittedName>
</protein>
<dbReference type="EMBL" id="JAEINH010000006">
    <property type="protein sequence ID" value="MBI9115129.1"/>
    <property type="molecule type" value="Genomic_DNA"/>
</dbReference>
<evidence type="ECO:0000259" key="7">
    <source>
        <dbReference type="Pfam" id="PF16403"/>
    </source>
</evidence>
<dbReference type="GO" id="GO:0005829">
    <property type="term" value="C:cytosol"/>
    <property type="evidence" value="ECO:0007669"/>
    <property type="project" value="TreeGrafter"/>
</dbReference>
<dbReference type="SUPFAM" id="SSF48208">
    <property type="entry name" value="Six-hairpin glycosidases"/>
    <property type="match status" value="1"/>
</dbReference>
<dbReference type="Gene3D" id="3.30.2080.10">
    <property type="entry name" value="GH92 mannosidase domain"/>
    <property type="match status" value="1"/>
</dbReference>
<dbReference type="Gene3D" id="3.60.21.10">
    <property type="match status" value="1"/>
</dbReference>
<dbReference type="Pfam" id="PF07971">
    <property type="entry name" value="Glyco_hydro_92"/>
    <property type="match status" value="1"/>
</dbReference>
<dbReference type="Pfam" id="PF16656">
    <property type="entry name" value="Pur_ac_phosph_N"/>
    <property type="match status" value="1"/>
</dbReference>
<feature type="domain" description="Purple acid phosphatase N-terminal" evidence="8">
    <location>
        <begin position="1209"/>
        <end position="1299"/>
    </location>
</feature>
<evidence type="ECO:0000259" key="8">
    <source>
        <dbReference type="Pfam" id="PF16656"/>
    </source>
</evidence>
<reference evidence="10" key="1">
    <citation type="submission" date="2020-12" db="EMBL/GenBank/DDBJ databases">
        <title>Sanguibacter suaedae sp. nov., isolated from Suaeda aralocaspica.</title>
        <authorList>
            <person name="Ma Q."/>
        </authorList>
    </citation>
    <scope>NUCLEOTIDE SEQUENCE</scope>
    <source>
        <strain evidence="10">YZGR15</strain>
    </source>
</reference>
<dbReference type="Gene3D" id="2.70.98.10">
    <property type="match status" value="1"/>
</dbReference>
<dbReference type="PANTHER" id="PTHR12143:SF39">
    <property type="entry name" value="SECRETED PROTEIN"/>
    <property type="match status" value="1"/>
</dbReference>
<dbReference type="Proteomes" id="UP000602087">
    <property type="component" value="Unassembled WGS sequence"/>
</dbReference>
<dbReference type="InterPro" id="IPR013783">
    <property type="entry name" value="Ig-like_fold"/>
</dbReference>
<evidence type="ECO:0000313" key="11">
    <source>
        <dbReference type="Proteomes" id="UP000602087"/>
    </source>
</evidence>
<dbReference type="RefSeq" id="WP_198733689.1">
    <property type="nucleotide sequence ID" value="NZ_JAEINH010000006.1"/>
</dbReference>
<dbReference type="InterPro" id="IPR050883">
    <property type="entry name" value="PNGase"/>
</dbReference>
<dbReference type="PANTHER" id="PTHR12143">
    <property type="entry name" value="PEPTIDE N-GLYCANASE PNGASE -RELATED"/>
    <property type="match status" value="1"/>
</dbReference>
<dbReference type="GO" id="GO:0030246">
    <property type="term" value="F:carbohydrate binding"/>
    <property type="evidence" value="ECO:0007669"/>
    <property type="project" value="InterPro"/>
</dbReference>
<gene>
    <name evidence="10" type="ORF">JAV76_08930</name>
</gene>
<feature type="domain" description="Glycosyl hydrolase family 92" evidence="6">
    <location>
        <begin position="315"/>
        <end position="769"/>
    </location>
</feature>
<dbReference type="InterPro" id="IPR015914">
    <property type="entry name" value="PAPs_N"/>
</dbReference>
<dbReference type="GO" id="GO:0000224">
    <property type="term" value="F:peptide-N4-(N-acetyl-beta-glucosaminyl)asparagine amidase activity"/>
    <property type="evidence" value="ECO:0007669"/>
    <property type="project" value="TreeGrafter"/>
</dbReference>
<dbReference type="Gene3D" id="2.60.40.10">
    <property type="entry name" value="Immunoglobulins"/>
    <property type="match status" value="2"/>
</dbReference>
<name>A0A934I3X2_9MICO</name>
<dbReference type="InterPro" id="IPR008928">
    <property type="entry name" value="6-hairpin_glycosidase_sf"/>
</dbReference>
<evidence type="ECO:0000256" key="3">
    <source>
        <dbReference type="SAM" id="Phobius"/>
    </source>
</evidence>
<dbReference type="GO" id="GO:0006516">
    <property type="term" value="P:glycoprotein catabolic process"/>
    <property type="evidence" value="ECO:0007669"/>
    <property type="project" value="TreeGrafter"/>
</dbReference>
<feature type="compositionally biased region" description="Gly residues" evidence="2">
    <location>
        <begin position="1793"/>
        <end position="1811"/>
    </location>
</feature>
<proteinExistence type="predicted"/>
<accession>A0A934I3X2</accession>
<dbReference type="InterPro" id="IPR014718">
    <property type="entry name" value="GH-type_carb-bd"/>
</dbReference>
<keyword evidence="1 4" id="KW-0732">Signal</keyword>
<keyword evidence="11" id="KW-1185">Reference proteome</keyword>
<dbReference type="Gene3D" id="2.60.120.260">
    <property type="entry name" value="Galactose-binding domain-like"/>
    <property type="match status" value="1"/>
</dbReference>
<dbReference type="SUPFAM" id="SSF56300">
    <property type="entry name" value="Metallo-dependent phosphatases"/>
    <property type="match status" value="1"/>
</dbReference>
<dbReference type="Pfam" id="PF17678">
    <property type="entry name" value="Glyco_hydro_92N"/>
    <property type="match status" value="1"/>
</dbReference>
<evidence type="ECO:0000259" key="6">
    <source>
        <dbReference type="Pfam" id="PF07971"/>
    </source>
</evidence>
<dbReference type="InterPro" id="IPR008979">
    <property type="entry name" value="Galactose-bd-like_sf"/>
</dbReference>
<feature type="region of interest" description="Disordered" evidence="2">
    <location>
        <begin position="1"/>
        <end position="20"/>
    </location>
</feature>
<feature type="signal peptide" evidence="4">
    <location>
        <begin position="1"/>
        <end position="43"/>
    </location>
</feature>
<dbReference type="GO" id="GO:0005975">
    <property type="term" value="P:carbohydrate metabolic process"/>
    <property type="evidence" value="ECO:0007669"/>
    <property type="project" value="InterPro"/>
</dbReference>
<feature type="region of interest" description="Disordered" evidence="2">
    <location>
        <begin position="1603"/>
        <end position="1622"/>
    </location>
</feature>
<feature type="region of interest" description="Disordered" evidence="2">
    <location>
        <begin position="976"/>
        <end position="1009"/>
    </location>
</feature>
<dbReference type="GO" id="GO:0016798">
    <property type="term" value="F:hydrolase activity, acting on glycosyl bonds"/>
    <property type="evidence" value="ECO:0007669"/>
    <property type="project" value="UniProtKB-KW"/>
</dbReference>
<dbReference type="InterPro" id="IPR008963">
    <property type="entry name" value="Purple_acid_Pase-like_N"/>
</dbReference>
<dbReference type="InterPro" id="IPR004843">
    <property type="entry name" value="Calcineurin-like_PHP"/>
</dbReference>
<feature type="domain" description="Glycosyl hydrolase family 92 N-terminal" evidence="9">
    <location>
        <begin position="55"/>
        <end position="309"/>
    </location>
</feature>
<keyword evidence="3" id="KW-1133">Transmembrane helix</keyword>
<organism evidence="10 11">
    <name type="scientific">Sanguibacter suaedae</name>
    <dbReference type="NCBI Taxonomy" id="2795737"/>
    <lineage>
        <taxon>Bacteria</taxon>
        <taxon>Bacillati</taxon>
        <taxon>Actinomycetota</taxon>
        <taxon>Actinomycetes</taxon>
        <taxon>Micrococcales</taxon>
        <taxon>Sanguibacteraceae</taxon>
        <taxon>Sanguibacter</taxon>
    </lineage>
</organism>
<keyword evidence="10" id="KW-0326">Glycosidase</keyword>
<feature type="chain" id="PRO_5037159526" evidence="4">
    <location>
        <begin position="44"/>
        <end position="1858"/>
    </location>
</feature>
<evidence type="ECO:0000313" key="10">
    <source>
        <dbReference type="EMBL" id="MBI9115129.1"/>
    </source>
</evidence>
<dbReference type="InterPro" id="IPR005887">
    <property type="entry name" value="GH92_a_mannosidase_put"/>
</dbReference>
<evidence type="ECO:0000256" key="4">
    <source>
        <dbReference type="SAM" id="SignalP"/>
    </source>
</evidence>
<keyword evidence="3" id="KW-0472">Membrane</keyword>
<dbReference type="Pfam" id="PF16403">
    <property type="entry name" value="Bact_surface_Ig-like"/>
    <property type="match status" value="1"/>
</dbReference>
<dbReference type="Gene3D" id="1.20.1610.10">
    <property type="entry name" value="alpha-1,2-mannosidases domains"/>
    <property type="match status" value="1"/>
</dbReference>
<feature type="domain" description="Calcineurin-like phosphoesterase" evidence="5">
    <location>
        <begin position="1311"/>
        <end position="1508"/>
    </location>
</feature>
<dbReference type="EC" id="3.2.1.-" evidence="10"/>
<evidence type="ECO:0000256" key="1">
    <source>
        <dbReference type="ARBA" id="ARBA00022729"/>
    </source>
</evidence>
<dbReference type="SUPFAM" id="SSF49363">
    <property type="entry name" value="Purple acid phosphatase, N-terminal domain"/>
    <property type="match status" value="1"/>
</dbReference>
<dbReference type="NCBIfam" id="TIGR01180">
    <property type="entry name" value="aman2_put"/>
    <property type="match status" value="1"/>
</dbReference>
<evidence type="ECO:0000259" key="5">
    <source>
        <dbReference type="Pfam" id="PF00149"/>
    </source>
</evidence>
<dbReference type="InterPro" id="IPR029052">
    <property type="entry name" value="Metallo-depent_PP-like"/>
</dbReference>
<dbReference type="Gene3D" id="1.20.1050.60">
    <property type="entry name" value="alpha-1,2-mannosidase"/>
    <property type="match status" value="1"/>
</dbReference>
<dbReference type="GO" id="GO:0003993">
    <property type="term" value="F:acid phosphatase activity"/>
    <property type="evidence" value="ECO:0007669"/>
    <property type="project" value="InterPro"/>
</dbReference>
<dbReference type="InterPro" id="IPR012939">
    <property type="entry name" value="Glyco_hydro_92"/>
</dbReference>